<dbReference type="Gene3D" id="3.40.630.30">
    <property type="match status" value="1"/>
</dbReference>
<gene>
    <name evidence="4" type="ORF">SAMN04489758_1764</name>
</gene>
<keyword evidence="4" id="KW-0689">Ribosomal protein</keyword>
<keyword evidence="2" id="KW-0012">Acyltransferase</keyword>
<dbReference type="InterPro" id="IPR051556">
    <property type="entry name" value="N-term/lysine_N-AcTrnsfr"/>
</dbReference>
<dbReference type="InterPro" id="IPR016181">
    <property type="entry name" value="Acyl_CoA_acyltransferase"/>
</dbReference>
<protein>
    <submittedName>
        <fullName evidence="4">Ribosomal protein S18 acetylase RimI</fullName>
    </submittedName>
</protein>
<dbReference type="Pfam" id="PF00583">
    <property type="entry name" value="Acetyltransf_1"/>
    <property type="match status" value="1"/>
</dbReference>
<dbReference type="SUPFAM" id="SSF55729">
    <property type="entry name" value="Acyl-CoA N-acyltransferases (Nat)"/>
    <property type="match status" value="1"/>
</dbReference>
<reference evidence="5" key="1">
    <citation type="submission" date="2016-10" db="EMBL/GenBank/DDBJ databases">
        <authorList>
            <person name="Varghese N."/>
            <person name="Submissions S."/>
        </authorList>
    </citation>
    <scope>NUCLEOTIDE SEQUENCE [LARGE SCALE GENOMIC DNA]</scope>
    <source>
        <strain evidence="5">DSM 1551</strain>
    </source>
</reference>
<evidence type="ECO:0000313" key="5">
    <source>
        <dbReference type="Proteomes" id="UP000198558"/>
    </source>
</evidence>
<dbReference type="InterPro" id="IPR000182">
    <property type="entry name" value="GNAT_dom"/>
</dbReference>
<dbReference type="AlphaFoldDB" id="A0A1I0I419"/>
<evidence type="ECO:0000259" key="3">
    <source>
        <dbReference type="PROSITE" id="PS51186"/>
    </source>
</evidence>
<dbReference type="EMBL" id="FOIN01000076">
    <property type="protein sequence ID" value="SET90570.1"/>
    <property type="molecule type" value="Genomic_DNA"/>
</dbReference>
<dbReference type="Proteomes" id="UP000198558">
    <property type="component" value="Unassembled WGS sequence"/>
</dbReference>
<name>A0A1I0I419_9FIRM</name>
<sequence>MNIIEARVEDAEDIYNLYYEVMKYDYPVEKMKKMISLVSMDKNNYVFVAIDHDCVVGVVEVVIKYSIHKEPYLIINTFVVLTKYQGKGIGSQLLVYVEDFAKKQKLASITLGSQFKRVEAHEFYKKNGFKIIKEHKIFEKNIS</sequence>
<evidence type="ECO:0000256" key="1">
    <source>
        <dbReference type="ARBA" id="ARBA00022679"/>
    </source>
</evidence>
<keyword evidence="5" id="KW-1185">Reference proteome</keyword>
<dbReference type="PANTHER" id="PTHR42919">
    <property type="entry name" value="N-ALPHA-ACETYLTRANSFERASE"/>
    <property type="match status" value="1"/>
</dbReference>
<evidence type="ECO:0000256" key="2">
    <source>
        <dbReference type="ARBA" id="ARBA00023315"/>
    </source>
</evidence>
<keyword evidence="4" id="KW-0687">Ribonucleoprotein</keyword>
<accession>A0A1I0I419</accession>
<feature type="domain" description="N-acetyltransferase" evidence="3">
    <location>
        <begin position="1"/>
        <end position="143"/>
    </location>
</feature>
<dbReference type="RefSeq" id="WP_157796036.1">
    <property type="nucleotide sequence ID" value="NZ_FOIN01000076.1"/>
</dbReference>
<dbReference type="GeneID" id="78289688"/>
<dbReference type="GO" id="GO:0005840">
    <property type="term" value="C:ribosome"/>
    <property type="evidence" value="ECO:0007669"/>
    <property type="project" value="UniProtKB-KW"/>
</dbReference>
<dbReference type="OrthoDB" id="9797826at2"/>
<dbReference type="GO" id="GO:0016747">
    <property type="term" value="F:acyltransferase activity, transferring groups other than amino-acyl groups"/>
    <property type="evidence" value="ECO:0007669"/>
    <property type="project" value="InterPro"/>
</dbReference>
<dbReference type="PROSITE" id="PS51186">
    <property type="entry name" value="GNAT"/>
    <property type="match status" value="1"/>
</dbReference>
<dbReference type="CDD" id="cd04301">
    <property type="entry name" value="NAT_SF"/>
    <property type="match status" value="1"/>
</dbReference>
<dbReference type="PANTHER" id="PTHR42919:SF8">
    <property type="entry name" value="N-ALPHA-ACETYLTRANSFERASE 50"/>
    <property type="match status" value="1"/>
</dbReference>
<evidence type="ECO:0000313" key="4">
    <source>
        <dbReference type="EMBL" id="SET90570.1"/>
    </source>
</evidence>
<keyword evidence="1" id="KW-0808">Transferase</keyword>
<proteinExistence type="predicted"/>
<organism evidence="4 5">
    <name type="scientific">Thomasclavelia cocleata</name>
    <dbReference type="NCBI Taxonomy" id="69824"/>
    <lineage>
        <taxon>Bacteria</taxon>
        <taxon>Bacillati</taxon>
        <taxon>Bacillota</taxon>
        <taxon>Erysipelotrichia</taxon>
        <taxon>Erysipelotrichales</taxon>
        <taxon>Coprobacillaceae</taxon>
        <taxon>Thomasclavelia</taxon>
    </lineage>
</organism>